<keyword evidence="5" id="KW-1185">Reference proteome</keyword>
<dbReference type="PANTHER" id="PTHR43240">
    <property type="entry name" value="1,4-DIHYDROXY-2-NAPHTHOYL-COA THIOESTERASE 1"/>
    <property type="match status" value="1"/>
</dbReference>
<dbReference type="NCBIfam" id="TIGR00369">
    <property type="entry name" value="unchar_dom_1"/>
    <property type="match status" value="1"/>
</dbReference>
<evidence type="ECO:0000313" key="5">
    <source>
        <dbReference type="Proteomes" id="UP001597112"/>
    </source>
</evidence>
<dbReference type="Pfam" id="PF03061">
    <property type="entry name" value="4HBT"/>
    <property type="match status" value="1"/>
</dbReference>
<proteinExistence type="inferred from homology"/>
<sequence length="142" mass="15662">MRIFKEDLTVETLNKWSPNTMAENIGIEFTAVGEDYLEAKMPVDHRTHQPMGLLHGGASVALAETMGSVAAMCCVDVTKQYCVGLEINANHIKSVRDGFVIGTTRAIHIGKKTQVWEIRITSETGDLVCISRITMAVLDRKN</sequence>
<evidence type="ECO:0000256" key="2">
    <source>
        <dbReference type="ARBA" id="ARBA00022801"/>
    </source>
</evidence>
<comment type="caution">
    <text evidence="4">The sequence shown here is derived from an EMBL/GenBank/DDBJ whole genome shotgun (WGS) entry which is preliminary data.</text>
</comment>
<organism evidence="4 5">
    <name type="scientific">Ohtaekwangia kribbensis</name>
    <dbReference type="NCBI Taxonomy" id="688913"/>
    <lineage>
        <taxon>Bacteria</taxon>
        <taxon>Pseudomonadati</taxon>
        <taxon>Bacteroidota</taxon>
        <taxon>Cytophagia</taxon>
        <taxon>Cytophagales</taxon>
        <taxon>Fulvivirgaceae</taxon>
        <taxon>Ohtaekwangia</taxon>
    </lineage>
</organism>
<dbReference type="EMBL" id="JBHTKA010000015">
    <property type="protein sequence ID" value="MFD1003205.1"/>
    <property type="molecule type" value="Genomic_DNA"/>
</dbReference>
<feature type="domain" description="Thioesterase" evidence="3">
    <location>
        <begin position="51"/>
        <end position="129"/>
    </location>
</feature>
<dbReference type="InterPro" id="IPR006683">
    <property type="entry name" value="Thioestr_dom"/>
</dbReference>
<dbReference type="CDD" id="cd03443">
    <property type="entry name" value="PaaI_thioesterase"/>
    <property type="match status" value="1"/>
</dbReference>
<evidence type="ECO:0000313" key="4">
    <source>
        <dbReference type="EMBL" id="MFD1003205.1"/>
    </source>
</evidence>
<dbReference type="Proteomes" id="UP001597112">
    <property type="component" value="Unassembled WGS sequence"/>
</dbReference>
<reference evidence="5" key="1">
    <citation type="journal article" date="2019" name="Int. J. Syst. Evol. Microbiol.">
        <title>The Global Catalogue of Microorganisms (GCM) 10K type strain sequencing project: providing services to taxonomists for standard genome sequencing and annotation.</title>
        <authorList>
            <consortium name="The Broad Institute Genomics Platform"/>
            <consortium name="The Broad Institute Genome Sequencing Center for Infectious Disease"/>
            <person name="Wu L."/>
            <person name="Ma J."/>
        </authorList>
    </citation>
    <scope>NUCLEOTIDE SEQUENCE [LARGE SCALE GENOMIC DNA]</scope>
    <source>
        <strain evidence="5">CCUG 58938</strain>
    </source>
</reference>
<evidence type="ECO:0000256" key="1">
    <source>
        <dbReference type="ARBA" id="ARBA00008324"/>
    </source>
</evidence>
<protein>
    <submittedName>
        <fullName evidence="4">Hotdog fold thioesterase</fullName>
    </submittedName>
</protein>
<evidence type="ECO:0000259" key="3">
    <source>
        <dbReference type="Pfam" id="PF03061"/>
    </source>
</evidence>
<accession>A0ABW3KB63</accession>
<comment type="similarity">
    <text evidence="1">Belongs to the thioesterase PaaI family.</text>
</comment>
<dbReference type="SUPFAM" id="SSF54637">
    <property type="entry name" value="Thioesterase/thiol ester dehydrase-isomerase"/>
    <property type="match status" value="1"/>
</dbReference>
<dbReference type="InterPro" id="IPR029069">
    <property type="entry name" value="HotDog_dom_sf"/>
</dbReference>
<dbReference type="PANTHER" id="PTHR43240:SF5">
    <property type="entry name" value="1,4-DIHYDROXY-2-NAPHTHOYL-COA THIOESTERASE 1"/>
    <property type="match status" value="1"/>
</dbReference>
<dbReference type="InterPro" id="IPR003736">
    <property type="entry name" value="PAAI_dom"/>
</dbReference>
<dbReference type="RefSeq" id="WP_377585555.1">
    <property type="nucleotide sequence ID" value="NZ_JBHTKA010000015.1"/>
</dbReference>
<gene>
    <name evidence="4" type="ORF">ACFQ21_28020</name>
</gene>
<name>A0ABW3KB63_9BACT</name>
<keyword evidence="2" id="KW-0378">Hydrolase</keyword>
<dbReference type="Gene3D" id="3.10.129.10">
    <property type="entry name" value="Hotdog Thioesterase"/>
    <property type="match status" value="1"/>
</dbReference>